<comment type="caution">
    <text evidence="2">The sequence shown here is derived from an EMBL/GenBank/DDBJ whole genome shotgun (WGS) entry which is preliminary data.</text>
</comment>
<evidence type="ECO:0008006" key="4">
    <source>
        <dbReference type="Google" id="ProtNLM"/>
    </source>
</evidence>
<evidence type="ECO:0000313" key="2">
    <source>
        <dbReference type="EMBL" id="RRR76034.1"/>
    </source>
</evidence>
<feature type="transmembrane region" description="Helical" evidence="1">
    <location>
        <begin position="21"/>
        <end position="48"/>
    </location>
</feature>
<keyword evidence="1" id="KW-0812">Transmembrane</keyword>
<gene>
    <name evidence="2" type="ORF">EI684_03620</name>
</gene>
<feature type="transmembrane region" description="Helical" evidence="1">
    <location>
        <begin position="54"/>
        <end position="81"/>
    </location>
</feature>
<evidence type="ECO:0000313" key="3">
    <source>
        <dbReference type="Proteomes" id="UP000280307"/>
    </source>
</evidence>
<keyword evidence="1" id="KW-1133">Transmembrane helix</keyword>
<organism evidence="2 3">
    <name type="scientific">Candidatus Viridilinea halotolerans</name>
    <dbReference type="NCBI Taxonomy" id="2491704"/>
    <lineage>
        <taxon>Bacteria</taxon>
        <taxon>Bacillati</taxon>
        <taxon>Chloroflexota</taxon>
        <taxon>Chloroflexia</taxon>
        <taxon>Chloroflexales</taxon>
        <taxon>Chloroflexineae</taxon>
        <taxon>Oscillochloridaceae</taxon>
        <taxon>Candidatus Viridilinea</taxon>
    </lineage>
</organism>
<keyword evidence="1" id="KW-0472">Membrane</keyword>
<proteinExistence type="predicted"/>
<sequence>MSQPFIWNEKHRDIYTSSRRYPFPWMLFVIAICVVTGVGSLLCSLLAFALTQHIIITVVMWGITLIVLALMIYIFGGLLYISLRFWLHGRLLEGALINTVSVGYRSDSDTDDIHYKATYKFLSPLGKIIEGETTVYLHRDSVPPPEGTTIAVMYVHDKLHLML</sequence>
<dbReference type="EMBL" id="RSAS01000143">
    <property type="protein sequence ID" value="RRR76034.1"/>
    <property type="molecule type" value="Genomic_DNA"/>
</dbReference>
<name>A0A426U7I4_9CHLR</name>
<evidence type="ECO:0000256" key="1">
    <source>
        <dbReference type="SAM" id="Phobius"/>
    </source>
</evidence>
<dbReference type="Proteomes" id="UP000280307">
    <property type="component" value="Unassembled WGS sequence"/>
</dbReference>
<protein>
    <recommendedName>
        <fullName evidence="4">DUF3592 domain-containing protein</fullName>
    </recommendedName>
</protein>
<reference evidence="2 3" key="1">
    <citation type="submission" date="2018-12" db="EMBL/GenBank/DDBJ databases">
        <title>Genome Sequence of Candidatus Viridilinea halotolerans isolated from saline sulfide-rich spring.</title>
        <authorList>
            <person name="Grouzdev D.S."/>
            <person name="Burganskaya E.I."/>
            <person name="Krutkina M.S."/>
            <person name="Sukhacheva M.V."/>
            <person name="Gorlenko V.M."/>
        </authorList>
    </citation>
    <scope>NUCLEOTIDE SEQUENCE [LARGE SCALE GENOMIC DNA]</scope>
    <source>
        <strain evidence="2">Chok-6</strain>
    </source>
</reference>
<dbReference type="AlphaFoldDB" id="A0A426U7I4"/>
<accession>A0A426U7I4</accession>